<accession>A0ABS2PNJ3</accession>
<protein>
    <submittedName>
        <fullName evidence="2">GNAT superfamily N-acetyltransferase</fullName>
    </submittedName>
</protein>
<dbReference type="SUPFAM" id="SSF55729">
    <property type="entry name" value="Acyl-CoA N-acyltransferases (Nat)"/>
    <property type="match status" value="1"/>
</dbReference>
<dbReference type="PANTHER" id="PTHR43072">
    <property type="entry name" value="N-ACETYLTRANSFERASE"/>
    <property type="match status" value="1"/>
</dbReference>
<dbReference type="Proteomes" id="UP000809081">
    <property type="component" value="Unassembled WGS sequence"/>
</dbReference>
<name>A0ABS2PNJ3_9STRE</name>
<dbReference type="CDD" id="cd04301">
    <property type="entry name" value="NAT_SF"/>
    <property type="match status" value="1"/>
</dbReference>
<evidence type="ECO:0000313" key="2">
    <source>
        <dbReference type="EMBL" id="MBM7636516.1"/>
    </source>
</evidence>
<dbReference type="InterPro" id="IPR016181">
    <property type="entry name" value="Acyl_CoA_acyltransferase"/>
</dbReference>
<sequence length="141" mass="16235">MIRAFRFSDVSDLLPLYDQLGYPVGQEELTERLTQLFQSPAYSMLVIEVDGIVRGFLGYAKMYFFEASGFYYRILALVVDEDYRHQGLARSLMTFLAEEGRRKGAKALALNSGFGETRETAHRFYQNFGFAKASYGFRYDL</sequence>
<keyword evidence="3" id="KW-1185">Reference proteome</keyword>
<feature type="domain" description="N-acetyltransferase" evidence="1">
    <location>
        <begin position="1"/>
        <end position="141"/>
    </location>
</feature>
<dbReference type="EMBL" id="JAFBEI010000026">
    <property type="protein sequence ID" value="MBM7636516.1"/>
    <property type="molecule type" value="Genomic_DNA"/>
</dbReference>
<dbReference type="Pfam" id="PF00583">
    <property type="entry name" value="Acetyltransf_1"/>
    <property type="match status" value="1"/>
</dbReference>
<evidence type="ECO:0000259" key="1">
    <source>
        <dbReference type="PROSITE" id="PS51186"/>
    </source>
</evidence>
<organism evidence="2 3">
    <name type="scientific">Streptococcus saliviloxodontae</name>
    <dbReference type="NCBI Taxonomy" id="1349416"/>
    <lineage>
        <taxon>Bacteria</taxon>
        <taxon>Bacillati</taxon>
        <taxon>Bacillota</taxon>
        <taxon>Bacilli</taxon>
        <taxon>Lactobacillales</taxon>
        <taxon>Streptococcaceae</taxon>
        <taxon>Streptococcus</taxon>
    </lineage>
</organism>
<comment type="caution">
    <text evidence="2">The sequence shown here is derived from an EMBL/GenBank/DDBJ whole genome shotgun (WGS) entry which is preliminary data.</text>
</comment>
<proteinExistence type="predicted"/>
<reference evidence="2 3" key="1">
    <citation type="submission" date="2021-01" db="EMBL/GenBank/DDBJ databases">
        <title>Genomic Encyclopedia of Type Strains, Phase IV (KMG-IV): sequencing the most valuable type-strain genomes for metagenomic binning, comparative biology and taxonomic classification.</title>
        <authorList>
            <person name="Goeker M."/>
        </authorList>
    </citation>
    <scope>NUCLEOTIDE SEQUENCE [LARGE SCALE GENOMIC DNA]</scope>
    <source>
        <strain evidence="2 3">DSM 27513</strain>
    </source>
</reference>
<dbReference type="InterPro" id="IPR000182">
    <property type="entry name" value="GNAT_dom"/>
</dbReference>
<gene>
    <name evidence="2" type="ORF">JOC31_001340</name>
</gene>
<dbReference type="Gene3D" id="3.40.630.30">
    <property type="match status" value="1"/>
</dbReference>
<evidence type="ECO:0000313" key="3">
    <source>
        <dbReference type="Proteomes" id="UP000809081"/>
    </source>
</evidence>
<dbReference type="PROSITE" id="PS51186">
    <property type="entry name" value="GNAT"/>
    <property type="match status" value="1"/>
</dbReference>